<reference evidence="2 3" key="1">
    <citation type="submission" date="2018-02" db="EMBL/GenBank/DDBJ databases">
        <title>Genomic Encyclopedia of Archaeal and Bacterial Type Strains, Phase II (KMG-II): from individual species to whole genera.</title>
        <authorList>
            <person name="Goeker M."/>
        </authorList>
    </citation>
    <scope>NUCLEOTIDE SEQUENCE [LARGE SCALE GENOMIC DNA]</scope>
    <source>
        <strain evidence="2 3">YU 961-1</strain>
    </source>
</reference>
<evidence type="ECO:0000259" key="1">
    <source>
        <dbReference type="Pfam" id="PF14230"/>
    </source>
</evidence>
<name>A0A2S6GTF5_9PSEU</name>
<keyword evidence="3" id="KW-1185">Reference proteome</keyword>
<sequence length="106" mass="11084">MALVVGICGVGAVAGCTSAVAGLPLPAPGATAERRVFDASAVEDGVRSILEENYRVDGVGEISCPEDQPVVKGYSFRCDVRINGARKTVVVTNRDTEGEYEVSLPE</sequence>
<dbReference type="EMBL" id="PTIX01000005">
    <property type="protein sequence ID" value="PPK68476.1"/>
    <property type="molecule type" value="Genomic_DNA"/>
</dbReference>
<dbReference type="AlphaFoldDB" id="A0A2S6GTF5"/>
<gene>
    <name evidence="2" type="ORF">CLV40_105199</name>
</gene>
<dbReference type="InterPro" id="IPR025637">
    <property type="entry name" value="DUF4333"/>
</dbReference>
<proteinExistence type="predicted"/>
<feature type="domain" description="DUF4333" evidence="1">
    <location>
        <begin position="23"/>
        <end position="98"/>
    </location>
</feature>
<evidence type="ECO:0000313" key="2">
    <source>
        <dbReference type="EMBL" id="PPK68476.1"/>
    </source>
</evidence>
<evidence type="ECO:0000313" key="3">
    <source>
        <dbReference type="Proteomes" id="UP000239203"/>
    </source>
</evidence>
<dbReference type="Pfam" id="PF14230">
    <property type="entry name" value="DUF4333"/>
    <property type="match status" value="1"/>
</dbReference>
<accession>A0A2S6GTF5</accession>
<comment type="caution">
    <text evidence="2">The sequence shown here is derived from an EMBL/GenBank/DDBJ whole genome shotgun (WGS) entry which is preliminary data.</text>
</comment>
<dbReference type="Proteomes" id="UP000239203">
    <property type="component" value="Unassembled WGS sequence"/>
</dbReference>
<organism evidence="2 3">
    <name type="scientific">Actinokineospora auranticolor</name>
    <dbReference type="NCBI Taxonomy" id="155976"/>
    <lineage>
        <taxon>Bacteria</taxon>
        <taxon>Bacillati</taxon>
        <taxon>Actinomycetota</taxon>
        <taxon>Actinomycetes</taxon>
        <taxon>Pseudonocardiales</taxon>
        <taxon>Pseudonocardiaceae</taxon>
        <taxon>Actinokineospora</taxon>
    </lineage>
</organism>
<protein>
    <submittedName>
        <fullName evidence="2">Uncharacterized protein DUF4333</fullName>
    </submittedName>
</protein>
<dbReference type="RefSeq" id="WP_181043453.1">
    <property type="nucleotide sequence ID" value="NZ_CP154825.1"/>
</dbReference>